<gene>
    <name evidence="1" type="ORF">EV215_0340</name>
</gene>
<dbReference type="Pfam" id="PF19788">
    <property type="entry name" value="DUF6272"/>
    <property type="match status" value="1"/>
</dbReference>
<proteinExistence type="predicted"/>
<dbReference type="NCBIfam" id="NF038262">
    <property type="entry name" value="SiaB_fam_kinase"/>
    <property type="match status" value="1"/>
</dbReference>
<evidence type="ECO:0000313" key="2">
    <source>
        <dbReference type="Proteomes" id="UP000294678"/>
    </source>
</evidence>
<name>A0AA46E0H4_9FUSO</name>
<protein>
    <submittedName>
        <fullName evidence="1">Uncharacterized protein</fullName>
    </submittedName>
</protein>
<comment type="caution">
    <text evidence="1">The sequence shown here is derived from an EMBL/GenBank/DDBJ whole genome shotgun (WGS) entry which is preliminary data.</text>
</comment>
<dbReference type="RefSeq" id="WP_134112244.1">
    <property type="nucleotide sequence ID" value="NZ_SOBG01000001.1"/>
</dbReference>
<dbReference type="InterPro" id="IPR046239">
    <property type="entry name" value="DUF6272"/>
</dbReference>
<dbReference type="EMBL" id="SOBG01000001">
    <property type="protein sequence ID" value="TDT72530.1"/>
    <property type="molecule type" value="Genomic_DNA"/>
</dbReference>
<reference evidence="1 2" key="1">
    <citation type="submission" date="2019-03" db="EMBL/GenBank/DDBJ databases">
        <title>Genomic Encyclopedia of Type Strains, Phase IV (KMG-IV): sequencing the most valuable type-strain genomes for metagenomic binning, comparative biology and taxonomic classification.</title>
        <authorList>
            <person name="Goeker M."/>
        </authorList>
    </citation>
    <scope>NUCLEOTIDE SEQUENCE [LARGE SCALE GENOMIC DNA]</scope>
    <source>
        <strain evidence="1 2">DSM 100055</strain>
    </source>
</reference>
<sequence>MGCLNFFEVEKILKNNHILIFFEGNFTQKKLYELVESLKNKLNLNYEHCYLENNYSILKKVCSIFIEMAQNIQLHSLKQNNLKNGIIIAIEKEKNYKIYSGNNVSSEIGRELIEKCNYLNSLNSTEIKKLYKKKLKEPRLNKNSAGLGLIYMRKNSLNSLKAEIKKIDKNTSFFTLEVTIDKEGI</sequence>
<dbReference type="AlphaFoldDB" id="A0AA46E0H4"/>
<organism evidence="1 2">
    <name type="scientific">Hypnocyclicus thermotrophus</name>
    <dbReference type="NCBI Taxonomy" id="1627895"/>
    <lineage>
        <taxon>Bacteria</taxon>
        <taxon>Fusobacteriati</taxon>
        <taxon>Fusobacteriota</taxon>
        <taxon>Fusobacteriia</taxon>
        <taxon>Fusobacteriales</taxon>
        <taxon>Fusobacteriaceae</taxon>
        <taxon>Hypnocyclicus</taxon>
    </lineage>
</organism>
<evidence type="ECO:0000313" key="1">
    <source>
        <dbReference type="EMBL" id="TDT72530.1"/>
    </source>
</evidence>
<accession>A0AA46E0H4</accession>
<dbReference type="Proteomes" id="UP000294678">
    <property type="component" value="Unassembled WGS sequence"/>
</dbReference>
<keyword evidence="2" id="KW-1185">Reference proteome</keyword>